<dbReference type="GO" id="GO:0042744">
    <property type="term" value="P:hydrogen peroxide catabolic process"/>
    <property type="evidence" value="ECO:0007669"/>
    <property type="project" value="UniProtKB-KW"/>
</dbReference>
<feature type="binding site" evidence="16">
    <location>
        <position position="162"/>
    </location>
    <ligand>
        <name>substrate</name>
    </ligand>
</feature>
<comment type="similarity">
    <text evidence="3">Belongs to the peroxidase family. Ascorbate peroxidase subfamily.</text>
</comment>
<evidence type="ECO:0000256" key="16">
    <source>
        <dbReference type="PIRSR" id="PIRSR600823-2"/>
    </source>
</evidence>
<dbReference type="InterPro" id="IPR033905">
    <property type="entry name" value="Secretory_peroxidase"/>
</dbReference>
<evidence type="ECO:0000256" key="5">
    <source>
        <dbReference type="ARBA" id="ARBA00022525"/>
    </source>
</evidence>
<comment type="catalytic activity">
    <reaction evidence="1 19">
        <text>2 a phenolic donor + H2O2 = 2 a phenolic radical donor + 2 H2O</text>
        <dbReference type="Rhea" id="RHEA:56136"/>
        <dbReference type="ChEBI" id="CHEBI:15377"/>
        <dbReference type="ChEBI" id="CHEBI:16240"/>
        <dbReference type="ChEBI" id="CHEBI:139520"/>
        <dbReference type="ChEBI" id="CHEBI:139521"/>
        <dbReference type="EC" id="1.11.1.7"/>
    </reaction>
</comment>
<keyword evidence="5 19" id="KW-0964">Secreted</keyword>
<dbReference type="EMBL" id="JAIWQS010000004">
    <property type="protein sequence ID" value="KAJ8768113.1"/>
    <property type="molecule type" value="Genomic_DNA"/>
</dbReference>
<feature type="signal peptide" evidence="19">
    <location>
        <begin position="1"/>
        <end position="23"/>
    </location>
</feature>
<dbReference type="PRINTS" id="PR00458">
    <property type="entry name" value="PEROXIDASE"/>
</dbReference>
<evidence type="ECO:0000313" key="21">
    <source>
        <dbReference type="EMBL" id="KAJ8768113.1"/>
    </source>
</evidence>
<evidence type="ECO:0000256" key="6">
    <source>
        <dbReference type="ARBA" id="ARBA00022559"/>
    </source>
</evidence>
<comment type="function">
    <text evidence="2">Removal of H(2)O(2), oxidation of toxic reductants, biosynthesis and degradation of lignin, suberization, auxin catabolism, response to environmental stresses such as wounding, pathogen attack and oxidative stress. These functions might be dependent on each isozyme/isoform in each plant tissue.</text>
</comment>
<dbReference type="PANTHER" id="PTHR31517:SF59">
    <property type="entry name" value="PEROXIDASE"/>
    <property type="match status" value="1"/>
</dbReference>
<dbReference type="PANTHER" id="PTHR31517">
    <property type="match status" value="1"/>
</dbReference>
<dbReference type="PRINTS" id="PR00461">
    <property type="entry name" value="PLPEROXIDASE"/>
</dbReference>
<evidence type="ECO:0000256" key="10">
    <source>
        <dbReference type="ARBA" id="ARBA00022837"/>
    </source>
</evidence>
<evidence type="ECO:0000256" key="11">
    <source>
        <dbReference type="ARBA" id="ARBA00023002"/>
    </source>
</evidence>
<dbReference type="Gene3D" id="1.10.520.10">
    <property type="match status" value="1"/>
</dbReference>
<dbReference type="GO" id="GO:0005576">
    <property type="term" value="C:extracellular region"/>
    <property type="evidence" value="ECO:0007669"/>
    <property type="project" value="UniProtKB-SubCell"/>
</dbReference>
<keyword evidence="6 19" id="KW-0575">Peroxidase</keyword>
<dbReference type="GO" id="GO:0006979">
    <property type="term" value="P:response to oxidative stress"/>
    <property type="evidence" value="ECO:0007669"/>
    <property type="project" value="UniProtKB-UniRule"/>
</dbReference>
<name>A0AAV8TPJ3_9ROSI</name>
<feature type="domain" description="Plant heme peroxidase family profile" evidence="20">
    <location>
        <begin position="26"/>
        <end position="325"/>
    </location>
</feature>
<keyword evidence="10 17" id="KW-0106">Calcium</keyword>
<keyword evidence="12 17" id="KW-0408">Iron</keyword>
<evidence type="ECO:0000313" key="22">
    <source>
        <dbReference type="Proteomes" id="UP001159364"/>
    </source>
</evidence>
<organism evidence="21 22">
    <name type="scientific">Erythroxylum novogranatense</name>
    <dbReference type="NCBI Taxonomy" id="1862640"/>
    <lineage>
        <taxon>Eukaryota</taxon>
        <taxon>Viridiplantae</taxon>
        <taxon>Streptophyta</taxon>
        <taxon>Embryophyta</taxon>
        <taxon>Tracheophyta</taxon>
        <taxon>Spermatophyta</taxon>
        <taxon>Magnoliopsida</taxon>
        <taxon>eudicotyledons</taxon>
        <taxon>Gunneridae</taxon>
        <taxon>Pentapetalae</taxon>
        <taxon>rosids</taxon>
        <taxon>fabids</taxon>
        <taxon>Malpighiales</taxon>
        <taxon>Erythroxylaceae</taxon>
        <taxon>Erythroxylum</taxon>
    </lineage>
</organism>
<feature type="binding site" description="axial binding residue" evidence="17">
    <location>
        <position position="192"/>
    </location>
    <ligand>
        <name>heme b</name>
        <dbReference type="ChEBI" id="CHEBI:60344"/>
    </ligand>
    <ligandPart>
        <name>Fe</name>
        <dbReference type="ChEBI" id="CHEBI:18248"/>
    </ligandPart>
</feature>
<keyword evidence="9 19" id="KW-0732">Signal</keyword>
<evidence type="ECO:0000256" key="12">
    <source>
        <dbReference type="ARBA" id="ARBA00023004"/>
    </source>
</evidence>
<keyword evidence="11 19" id="KW-0560">Oxidoreductase</keyword>
<feature type="binding site" evidence="17">
    <location>
        <position position="74"/>
    </location>
    <ligand>
        <name>Ca(2+)</name>
        <dbReference type="ChEBI" id="CHEBI:29108"/>
        <label>1</label>
    </ligand>
</feature>
<feature type="binding site" evidence="17">
    <location>
        <position position="193"/>
    </location>
    <ligand>
        <name>Ca(2+)</name>
        <dbReference type="ChEBI" id="CHEBI:29108"/>
        <label>2</label>
    </ligand>
</feature>
<evidence type="ECO:0000256" key="18">
    <source>
        <dbReference type="PIRSR" id="PIRSR600823-5"/>
    </source>
</evidence>
<evidence type="ECO:0000256" key="19">
    <source>
        <dbReference type="RuleBase" id="RU362060"/>
    </source>
</evidence>
<dbReference type="CDD" id="cd00693">
    <property type="entry name" value="secretory_peroxidase"/>
    <property type="match status" value="1"/>
</dbReference>
<dbReference type="Gene3D" id="1.10.420.10">
    <property type="entry name" value="Peroxidase, domain 2"/>
    <property type="match status" value="1"/>
</dbReference>
<feature type="chain" id="PRO_5043086398" description="Peroxidase" evidence="19">
    <location>
        <begin position="24"/>
        <end position="327"/>
    </location>
</feature>
<evidence type="ECO:0000259" key="20">
    <source>
        <dbReference type="PROSITE" id="PS50873"/>
    </source>
</evidence>
<evidence type="ECO:0000256" key="3">
    <source>
        <dbReference type="ARBA" id="ARBA00006873"/>
    </source>
</evidence>
<feature type="binding site" evidence="17">
    <location>
        <position position="244"/>
    </location>
    <ligand>
        <name>Ca(2+)</name>
        <dbReference type="ChEBI" id="CHEBI:29108"/>
        <label>2</label>
    </ligand>
</feature>
<evidence type="ECO:0000256" key="8">
    <source>
        <dbReference type="ARBA" id="ARBA00022723"/>
    </source>
</evidence>
<evidence type="ECO:0000256" key="13">
    <source>
        <dbReference type="ARBA" id="ARBA00023157"/>
    </source>
</evidence>
<dbReference type="PROSITE" id="PS00435">
    <property type="entry name" value="PEROXIDASE_1"/>
    <property type="match status" value="1"/>
</dbReference>
<dbReference type="GO" id="GO:0020037">
    <property type="term" value="F:heme binding"/>
    <property type="evidence" value="ECO:0007669"/>
    <property type="project" value="UniProtKB-UniRule"/>
</dbReference>
<dbReference type="AlphaFoldDB" id="A0AAV8TPJ3"/>
<dbReference type="Pfam" id="PF00141">
    <property type="entry name" value="peroxidase"/>
    <property type="match status" value="1"/>
</dbReference>
<feature type="disulfide bond" evidence="18">
    <location>
        <begin position="70"/>
        <end position="75"/>
    </location>
</feature>
<keyword evidence="8 17" id="KW-0479">Metal-binding</keyword>
<gene>
    <name evidence="21" type="ORF">K2173_021053</name>
</gene>
<comment type="cofactor">
    <cofactor evidence="17 19">
        <name>heme b</name>
        <dbReference type="ChEBI" id="CHEBI:60344"/>
    </cofactor>
    <text evidence="17 19">Binds 1 heme b (iron(II)-protoporphyrin IX) group per subunit.</text>
</comment>
<feature type="binding site" evidence="17">
    <location>
        <position position="78"/>
    </location>
    <ligand>
        <name>Ca(2+)</name>
        <dbReference type="ChEBI" id="CHEBI:29108"/>
        <label>1</label>
    </ligand>
</feature>
<keyword evidence="7 19" id="KW-0349">Heme</keyword>
<sequence length="327" mass="35794">MKMTKVAACVLLLGLIFNLTAQGYGQLRVGFYEGKCRLNVESIVHSVVRAKFLRDPAIVVGLLHMHFHDCFVHGCDASILLEGSSSEKTAAGNQNVRGYDIIDDAKTALQKLCPQVPVSCADIIVMATRDAVSLSNGGMGWYQVETGRRDGVVSLAKDVILPPPRFSVSQAVQMFRTKGLTPTEMVYLIGSHTVGTAHCKFFQDRLYNFQNTGAPDPTMNSTLLKVLRSRCPRDSDGSNIVNLDQNSSSADVVDKSYFQQIQMHNGVLQIDQELALNPLTRSIVASIASGNDFFIKFGEVMTKLGRMDVLTGSQGQIRNSCRAINRS</sequence>
<feature type="disulfide bond" evidence="18">
    <location>
        <begin position="199"/>
        <end position="231"/>
    </location>
</feature>
<comment type="cofactor">
    <cofactor evidence="17 19">
        <name>Ca(2+)</name>
        <dbReference type="ChEBI" id="CHEBI:29108"/>
    </cofactor>
    <text evidence="17 19">Binds 2 calcium ions per subunit.</text>
</comment>
<accession>A0AAV8TPJ3</accession>
<dbReference type="PROSITE" id="PS50873">
    <property type="entry name" value="PEROXIDASE_4"/>
    <property type="match status" value="1"/>
</dbReference>
<feature type="binding site" evidence="17">
    <location>
        <position position="76"/>
    </location>
    <ligand>
        <name>Ca(2+)</name>
        <dbReference type="ChEBI" id="CHEBI:29108"/>
        <label>1</label>
    </ligand>
</feature>
<evidence type="ECO:0000256" key="7">
    <source>
        <dbReference type="ARBA" id="ARBA00022617"/>
    </source>
</evidence>
<feature type="active site" description="Proton acceptor" evidence="15">
    <location>
        <position position="68"/>
    </location>
</feature>
<feature type="binding site" evidence="17">
    <location>
        <position position="69"/>
    </location>
    <ligand>
        <name>Ca(2+)</name>
        <dbReference type="ChEBI" id="CHEBI:29108"/>
        <label>1</label>
    </ligand>
</feature>
<feature type="disulfide bond" evidence="18">
    <location>
        <begin position="36"/>
        <end position="113"/>
    </location>
</feature>
<feature type="binding site" evidence="17">
    <location>
        <position position="254"/>
    </location>
    <ligand>
        <name>Ca(2+)</name>
        <dbReference type="ChEBI" id="CHEBI:29108"/>
        <label>2</label>
    </ligand>
</feature>
<dbReference type="InterPro" id="IPR000823">
    <property type="entry name" value="Peroxidase_pln"/>
</dbReference>
<evidence type="ECO:0000256" key="2">
    <source>
        <dbReference type="ARBA" id="ARBA00002322"/>
    </source>
</evidence>
<dbReference type="GO" id="GO:0046872">
    <property type="term" value="F:metal ion binding"/>
    <property type="evidence" value="ECO:0007669"/>
    <property type="project" value="UniProtKB-UniRule"/>
</dbReference>
<evidence type="ECO:0000256" key="9">
    <source>
        <dbReference type="ARBA" id="ARBA00022729"/>
    </source>
</evidence>
<dbReference type="Proteomes" id="UP001159364">
    <property type="component" value="Linkage Group LG04"/>
</dbReference>
<dbReference type="InterPro" id="IPR019793">
    <property type="entry name" value="Peroxidases_heam-ligand_BS"/>
</dbReference>
<protein>
    <recommendedName>
        <fullName evidence="4 19">Peroxidase</fullName>
        <ecNumber evidence="4 19">1.11.1.7</ecNumber>
    </recommendedName>
</protein>
<dbReference type="GO" id="GO:0140825">
    <property type="term" value="F:lactoperoxidase activity"/>
    <property type="evidence" value="ECO:0007669"/>
    <property type="project" value="UniProtKB-EC"/>
</dbReference>
<evidence type="ECO:0000256" key="15">
    <source>
        <dbReference type="PIRSR" id="PIRSR600823-1"/>
    </source>
</evidence>
<dbReference type="InterPro" id="IPR010255">
    <property type="entry name" value="Haem_peroxidase_sf"/>
</dbReference>
<evidence type="ECO:0000256" key="17">
    <source>
        <dbReference type="PIRSR" id="PIRSR600823-3"/>
    </source>
</evidence>
<feature type="binding site" evidence="17">
    <location>
        <position position="87"/>
    </location>
    <ligand>
        <name>Ca(2+)</name>
        <dbReference type="ChEBI" id="CHEBI:29108"/>
        <label>1</label>
    </ligand>
</feature>
<dbReference type="EC" id="1.11.1.7" evidence="4 19"/>
<comment type="similarity">
    <text evidence="19">Belongs to the peroxidase family. Classical plant (class III) peroxidase subfamily.</text>
</comment>
<keyword evidence="14 19" id="KW-0376">Hydrogen peroxide</keyword>
<evidence type="ECO:0000256" key="1">
    <source>
        <dbReference type="ARBA" id="ARBA00000189"/>
    </source>
</evidence>
<comment type="caution">
    <text evidence="21">The sequence shown here is derived from an EMBL/GenBank/DDBJ whole genome shotgun (WGS) entry which is preliminary data.</text>
</comment>
<evidence type="ECO:0000256" key="4">
    <source>
        <dbReference type="ARBA" id="ARBA00012313"/>
    </source>
</evidence>
<reference evidence="21 22" key="1">
    <citation type="submission" date="2021-09" db="EMBL/GenBank/DDBJ databases">
        <title>Genomic insights and catalytic innovation underlie evolution of tropane alkaloids biosynthesis.</title>
        <authorList>
            <person name="Wang Y.-J."/>
            <person name="Tian T."/>
            <person name="Huang J.-P."/>
            <person name="Huang S.-X."/>
        </authorList>
    </citation>
    <scope>NUCLEOTIDE SEQUENCE [LARGE SCALE GENOMIC DNA]</scope>
    <source>
        <strain evidence="21">KIB-2018</strain>
        <tissue evidence="21">Leaf</tissue>
    </source>
</reference>
<evidence type="ECO:0000256" key="14">
    <source>
        <dbReference type="ARBA" id="ARBA00023324"/>
    </source>
</evidence>
<dbReference type="InterPro" id="IPR002016">
    <property type="entry name" value="Haem_peroxidase"/>
</dbReference>
<keyword evidence="22" id="KW-1185">Reference proteome</keyword>
<comment type="subcellular location">
    <subcellularLocation>
        <location evidence="19">Secreted</location>
    </subcellularLocation>
</comment>
<dbReference type="SUPFAM" id="SSF48113">
    <property type="entry name" value="Heme-dependent peroxidases"/>
    <property type="match status" value="1"/>
</dbReference>
<proteinExistence type="inferred from homology"/>
<feature type="binding site" evidence="17">
    <location>
        <position position="72"/>
    </location>
    <ligand>
        <name>Ca(2+)</name>
        <dbReference type="ChEBI" id="CHEBI:29108"/>
        <label>1</label>
    </ligand>
</feature>
<dbReference type="FunFam" id="1.10.420.10:FF:000007">
    <property type="entry name" value="Peroxidase"/>
    <property type="match status" value="1"/>
</dbReference>
<keyword evidence="13 18" id="KW-1015">Disulfide bond</keyword>
<feature type="disulfide bond" evidence="18">
    <location>
        <begin position="120"/>
        <end position="321"/>
    </location>
</feature>